<dbReference type="GO" id="GO:0006355">
    <property type="term" value="P:regulation of DNA-templated transcription"/>
    <property type="evidence" value="ECO:0007669"/>
    <property type="project" value="InterPro"/>
</dbReference>
<dbReference type="PANTHER" id="PTHR35807">
    <property type="entry name" value="TRANSCRIPTIONAL REGULATOR REDD-RELATED"/>
    <property type="match status" value="1"/>
</dbReference>
<organism evidence="7 8">
    <name type="scientific">Actinoplanes philippinensis</name>
    <dbReference type="NCBI Taxonomy" id="35752"/>
    <lineage>
        <taxon>Bacteria</taxon>
        <taxon>Bacillati</taxon>
        <taxon>Actinomycetota</taxon>
        <taxon>Actinomycetes</taxon>
        <taxon>Micromonosporales</taxon>
        <taxon>Micromonosporaceae</taxon>
        <taxon>Actinoplanes</taxon>
    </lineage>
</organism>
<dbReference type="AlphaFoldDB" id="A0A1I2GGW3"/>
<dbReference type="GO" id="GO:0003677">
    <property type="term" value="F:DNA binding"/>
    <property type="evidence" value="ECO:0007669"/>
    <property type="project" value="UniProtKB-UniRule"/>
</dbReference>
<dbReference type="RefSeq" id="WP_177319772.1">
    <property type="nucleotide sequence ID" value="NZ_BOMT01000027.1"/>
</dbReference>
<dbReference type="Gene3D" id="1.25.40.10">
    <property type="entry name" value="Tetratricopeptide repeat domain"/>
    <property type="match status" value="1"/>
</dbReference>
<evidence type="ECO:0000256" key="1">
    <source>
        <dbReference type="ARBA" id="ARBA00005820"/>
    </source>
</evidence>
<dbReference type="InterPro" id="IPR005158">
    <property type="entry name" value="BTAD"/>
</dbReference>
<evidence type="ECO:0000259" key="6">
    <source>
        <dbReference type="PROSITE" id="PS51755"/>
    </source>
</evidence>
<dbReference type="InterPro" id="IPR001867">
    <property type="entry name" value="OmpR/PhoB-type_DNA-bd"/>
</dbReference>
<gene>
    <name evidence="7" type="ORF">SAMN05421541_106489</name>
</gene>
<feature type="DNA-binding region" description="OmpR/PhoB-type" evidence="5">
    <location>
        <begin position="1"/>
        <end position="106"/>
    </location>
</feature>
<dbReference type="GO" id="GO:0000160">
    <property type="term" value="P:phosphorelay signal transduction system"/>
    <property type="evidence" value="ECO:0007669"/>
    <property type="project" value="InterPro"/>
</dbReference>
<reference evidence="7 8" key="1">
    <citation type="submission" date="2016-10" db="EMBL/GenBank/DDBJ databases">
        <authorList>
            <person name="de Groot N.N."/>
        </authorList>
    </citation>
    <scope>NUCLEOTIDE SEQUENCE [LARGE SCALE GENOMIC DNA]</scope>
    <source>
        <strain evidence="7 8">DSM 43019</strain>
    </source>
</reference>
<dbReference type="Proteomes" id="UP000199645">
    <property type="component" value="Unassembled WGS sequence"/>
</dbReference>
<sequence length="286" mass="30841">MSRGQTRRRLWFTVLGPVRAWRGDQEIDLGSPQARSLLAVLLAHGGQSVSLARLVDTMWGPDSPRTAVNAIHRNIGLLRRRIEPDLPARRAGGWLVRSAGGYRVDADGDSLDLLRFRGLVMRARAGGGRGAIELYHEALGLWSGAGGEGIDPRVRADAVFTRLEQELSTVARDAADVALAVGGAGVLADAVEQVAGRAPFDEPLHERLIRLLGAAGQQARALQSYQDLRRRLGAELGLSPAASVDAARDAVLRSPRRARQLRSATLLSYRRMGCPLNQRPGGVSPH</sequence>
<dbReference type="PANTHER" id="PTHR35807:SF1">
    <property type="entry name" value="TRANSCRIPTIONAL REGULATOR REDD"/>
    <property type="match status" value="1"/>
</dbReference>
<dbReference type="SUPFAM" id="SSF46894">
    <property type="entry name" value="C-terminal effector domain of the bipartite response regulators"/>
    <property type="match status" value="1"/>
</dbReference>
<keyword evidence="4" id="KW-0804">Transcription</keyword>
<evidence type="ECO:0000256" key="5">
    <source>
        <dbReference type="PROSITE-ProRule" id="PRU01091"/>
    </source>
</evidence>
<proteinExistence type="inferred from homology"/>
<dbReference type="EMBL" id="FONV01000006">
    <property type="protein sequence ID" value="SFF15881.1"/>
    <property type="molecule type" value="Genomic_DNA"/>
</dbReference>
<dbReference type="InterPro" id="IPR011990">
    <property type="entry name" value="TPR-like_helical_dom_sf"/>
</dbReference>
<keyword evidence="8" id="KW-1185">Reference proteome</keyword>
<keyword evidence="3 5" id="KW-0238">DNA-binding</keyword>
<dbReference type="InterPro" id="IPR016032">
    <property type="entry name" value="Sig_transdc_resp-reg_C-effctor"/>
</dbReference>
<comment type="similarity">
    <text evidence="1">Belongs to the AfsR/DnrI/RedD regulatory family.</text>
</comment>
<feature type="domain" description="OmpR/PhoB-type" evidence="6">
    <location>
        <begin position="1"/>
        <end position="106"/>
    </location>
</feature>
<dbReference type="Pfam" id="PF03704">
    <property type="entry name" value="BTAD"/>
    <property type="match status" value="1"/>
</dbReference>
<dbReference type="InterPro" id="IPR036388">
    <property type="entry name" value="WH-like_DNA-bd_sf"/>
</dbReference>
<dbReference type="SMART" id="SM01043">
    <property type="entry name" value="BTAD"/>
    <property type="match status" value="1"/>
</dbReference>
<protein>
    <submittedName>
        <fullName evidence="7">DNA-binding transcriptional activator of the SARP family</fullName>
    </submittedName>
</protein>
<dbReference type="InterPro" id="IPR051677">
    <property type="entry name" value="AfsR-DnrI-RedD_regulator"/>
</dbReference>
<dbReference type="SMART" id="SM00862">
    <property type="entry name" value="Trans_reg_C"/>
    <property type="match status" value="1"/>
</dbReference>
<evidence type="ECO:0000256" key="4">
    <source>
        <dbReference type="ARBA" id="ARBA00023163"/>
    </source>
</evidence>
<dbReference type="STRING" id="35752.SAMN05421541_106489"/>
<evidence type="ECO:0000313" key="8">
    <source>
        <dbReference type="Proteomes" id="UP000199645"/>
    </source>
</evidence>
<dbReference type="SUPFAM" id="SSF48452">
    <property type="entry name" value="TPR-like"/>
    <property type="match status" value="1"/>
</dbReference>
<name>A0A1I2GGW3_9ACTN</name>
<evidence type="ECO:0000256" key="3">
    <source>
        <dbReference type="ARBA" id="ARBA00023125"/>
    </source>
</evidence>
<evidence type="ECO:0000256" key="2">
    <source>
        <dbReference type="ARBA" id="ARBA00023015"/>
    </source>
</evidence>
<dbReference type="Gene3D" id="1.10.10.10">
    <property type="entry name" value="Winged helix-like DNA-binding domain superfamily/Winged helix DNA-binding domain"/>
    <property type="match status" value="1"/>
</dbReference>
<dbReference type="PROSITE" id="PS51755">
    <property type="entry name" value="OMPR_PHOB"/>
    <property type="match status" value="1"/>
</dbReference>
<dbReference type="Pfam" id="PF00486">
    <property type="entry name" value="Trans_reg_C"/>
    <property type="match status" value="1"/>
</dbReference>
<accession>A0A1I2GGW3</accession>
<evidence type="ECO:0000313" key="7">
    <source>
        <dbReference type="EMBL" id="SFF15881.1"/>
    </source>
</evidence>
<keyword evidence="2" id="KW-0805">Transcription regulation</keyword>